<feature type="region of interest" description="Disordered" evidence="1">
    <location>
        <begin position="1"/>
        <end position="21"/>
    </location>
</feature>
<reference evidence="2" key="1">
    <citation type="journal article" date="2021" name="Proc. Natl. Acad. Sci. U.S.A.">
        <title>A Catalog of Tens of Thousands of Viruses from Human Metagenomes Reveals Hidden Associations with Chronic Diseases.</title>
        <authorList>
            <person name="Tisza M.J."/>
            <person name="Buck C.B."/>
        </authorList>
    </citation>
    <scope>NUCLEOTIDE SEQUENCE</scope>
    <source>
        <strain evidence="2">CtrsQ3</strain>
    </source>
</reference>
<evidence type="ECO:0000256" key="1">
    <source>
        <dbReference type="SAM" id="MobiDB-lite"/>
    </source>
</evidence>
<proteinExistence type="predicted"/>
<name>A0A8S5MG66_9VIRU</name>
<dbReference type="EMBL" id="BK014897">
    <property type="protein sequence ID" value="DAD81200.1"/>
    <property type="molecule type" value="Genomic_DNA"/>
</dbReference>
<protein>
    <submittedName>
        <fullName evidence="2">Uncharacterized protein</fullName>
    </submittedName>
</protein>
<organism evidence="2">
    <name type="scientific">Phage sp. ctrsQ3</name>
    <dbReference type="NCBI Taxonomy" id="2826752"/>
    <lineage>
        <taxon>Viruses</taxon>
    </lineage>
</organism>
<accession>A0A8S5MG66</accession>
<sequence length="55" mass="6568">MNDKFSRQKPAKSGRRWDFDPQKGKITCCSVDQPHEERSGQSGRYFRAYYAHLFR</sequence>
<evidence type="ECO:0000313" key="2">
    <source>
        <dbReference type="EMBL" id="DAD81200.1"/>
    </source>
</evidence>